<evidence type="ECO:0000313" key="3">
    <source>
        <dbReference type="Proteomes" id="UP001164746"/>
    </source>
</evidence>
<gene>
    <name evidence="2" type="ORF">MAR_026689</name>
</gene>
<dbReference type="InterPro" id="IPR002083">
    <property type="entry name" value="MATH/TRAF_dom"/>
</dbReference>
<evidence type="ECO:0008006" key="4">
    <source>
        <dbReference type="Google" id="ProtNLM"/>
    </source>
</evidence>
<accession>A0ABY7ETT1</accession>
<feature type="region of interest" description="Disordered" evidence="1">
    <location>
        <begin position="759"/>
        <end position="813"/>
    </location>
</feature>
<keyword evidence="3" id="KW-1185">Reference proteome</keyword>
<dbReference type="EMBL" id="CP111019">
    <property type="protein sequence ID" value="WAR12509.1"/>
    <property type="molecule type" value="Genomic_DNA"/>
</dbReference>
<dbReference type="Proteomes" id="UP001164746">
    <property type="component" value="Chromosome 8"/>
</dbReference>
<organism evidence="2 3">
    <name type="scientific">Mya arenaria</name>
    <name type="common">Soft-shell clam</name>
    <dbReference type="NCBI Taxonomy" id="6604"/>
    <lineage>
        <taxon>Eukaryota</taxon>
        <taxon>Metazoa</taxon>
        <taxon>Spiralia</taxon>
        <taxon>Lophotrochozoa</taxon>
        <taxon>Mollusca</taxon>
        <taxon>Bivalvia</taxon>
        <taxon>Autobranchia</taxon>
        <taxon>Heteroconchia</taxon>
        <taxon>Euheterodonta</taxon>
        <taxon>Imparidentia</taxon>
        <taxon>Neoheterodontei</taxon>
        <taxon>Myida</taxon>
        <taxon>Myoidea</taxon>
        <taxon>Myidae</taxon>
        <taxon>Mya</taxon>
    </lineage>
</organism>
<name>A0ABY7ETT1_MYAAR</name>
<feature type="compositionally biased region" description="Polar residues" evidence="1">
    <location>
        <begin position="677"/>
        <end position="686"/>
    </location>
</feature>
<feature type="compositionally biased region" description="Basic and acidic residues" evidence="1">
    <location>
        <begin position="469"/>
        <end position="484"/>
    </location>
</feature>
<feature type="region of interest" description="Disordered" evidence="1">
    <location>
        <begin position="594"/>
        <end position="617"/>
    </location>
</feature>
<proteinExistence type="predicted"/>
<feature type="compositionally biased region" description="Basic and acidic residues" evidence="1">
    <location>
        <begin position="594"/>
        <end position="610"/>
    </location>
</feature>
<protein>
    <recommendedName>
        <fullName evidence="4">MATH domain-containing protein</fullName>
    </recommendedName>
</protein>
<feature type="region of interest" description="Disordered" evidence="1">
    <location>
        <begin position="457"/>
        <end position="515"/>
    </location>
</feature>
<feature type="region of interest" description="Disordered" evidence="1">
    <location>
        <begin position="555"/>
        <end position="578"/>
    </location>
</feature>
<feature type="compositionally biased region" description="Basic and acidic residues" evidence="1">
    <location>
        <begin position="773"/>
        <end position="786"/>
    </location>
</feature>
<evidence type="ECO:0000256" key="1">
    <source>
        <dbReference type="SAM" id="MobiDB-lite"/>
    </source>
</evidence>
<feature type="compositionally biased region" description="Polar residues" evidence="1">
    <location>
        <begin position="726"/>
        <end position="737"/>
    </location>
</feature>
<feature type="compositionally biased region" description="Polar residues" evidence="1">
    <location>
        <begin position="457"/>
        <end position="466"/>
    </location>
</feature>
<feature type="region of interest" description="Disordered" evidence="1">
    <location>
        <begin position="677"/>
        <end position="746"/>
    </location>
</feature>
<reference evidence="2" key="1">
    <citation type="submission" date="2022-11" db="EMBL/GenBank/DDBJ databases">
        <title>Centuries of genome instability and evolution in soft-shell clam transmissible cancer (bioRxiv).</title>
        <authorList>
            <person name="Hart S.F.M."/>
            <person name="Yonemitsu M.A."/>
            <person name="Giersch R.M."/>
            <person name="Beal B.F."/>
            <person name="Arriagada G."/>
            <person name="Davis B.W."/>
            <person name="Ostrander E.A."/>
            <person name="Goff S.P."/>
            <person name="Metzger M.J."/>
        </authorList>
    </citation>
    <scope>NUCLEOTIDE SEQUENCE</scope>
    <source>
        <strain evidence="2">MELC-2E11</strain>
        <tissue evidence="2">Siphon/mantle</tissue>
    </source>
</reference>
<evidence type="ECO:0000313" key="2">
    <source>
        <dbReference type="EMBL" id="WAR12509.1"/>
    </source>
</evidence>
<dbReference type="CDD" id="cd00121">
    <property type="entry name" value="MATH"/>
    <property type="match status" value="1"/>
</dbReference>
<sequence length="813" mass="93614">MAKLQRFLKLNDRFDSQVFTFVLPAKLATDDNPDLYTKDVVYGYHKWTVSFIRTDVHLGCFLKLQTAGNGMKCQIDFSFTLLNREHFTRNETFIEKACILTPESNQHGRKTFIGLNDLLEREFSQVTGDYLIELEMRKINCIFECFIRLPKEQQHNRLLTYETRLESSYFTYGLFDWSISLSQNEATMQQDECITLQLHRHTSFDHVCNVRYYISIGENDEFQSEELDQLVDLTGNGDLYVVNGSFQQLAKGRSSLKVKVSMVSVVSISEVILNVATQGKTRAHLYDKDKQAWLMEADTSGKTLSFRLYYTDIAHVPRKYSRYVCWNVLVLTRYIPEHNMRTNYGPFSRYYIQQDLDEGHLITTSIPVDDLQDDKCLFTEPGDQAITVHVEWVDSHLLATPTYHAFDDVDKLQKQQMKREILALQSENLVLEKQLHSYQMSLSKSSDKDFVFSTGSFSDKASTTSERAPVSKERRPSGDRRNSLNEKSTNPRKYDIPMPTDVISDKYSPAPDRVQSPAEKIPAFKYSNLPEQYAYLREKSSGISMLANDKIQSSVGRLDSGSDKYTPPAEKPYKPADKYSGMTAEKYGVLIEKTHSRSDKSNPMSDRDVLNKQSPMSDRYPIAVDKSQSVLDKYDDAYDKCVDPYADKYKRSNGTNHTGVVKYGPIEDKTYTFDKYNSSNDRTFNTAEKPYGTLDKYSTPDDKTYSSTEKNVSPPERLPSAGKYSATINERANSSSSDRSERYGTVDSTYSNVDIYEYTQDQYKPYDSPKTSSYDERKGSRESVKREGRRRSRERGHDKKSSNSGERISYRYR</sequence>